<feature type="domain" description="GH18" evidence="8">
    <location>
        <begin position="34"/>
        <end position="297"/>
    </location>
</feature>
<dbReference type="GO" id="GO:0050832">
    <property type="term" value="P:defense response to fungus"/>
    <property type="evidence" value="ECO:0007669"/>
    <property type="project" value="UniProtKB-ARBA"/>
</dbReference>
<dbReference type="GO" id="GO:0005576">
    <property type="term" value="C:extracellular region"/>
    <property type="evidence" value="ECO:0007669"/>
    <property type="project" value="UniProtKB-SubCell"/>
</dbReference>
<dbReference type="GO" id="GO:0004568">
    <property type="term" value="F:chitinase activity"/>
    <property type="evidence" value="ECO:0007669"/>
    <property type="project" value="TreeGrafter"/>
</dbReference>
<evidence type="ECO:0000256" key="1">
    <source>
        <dbReference type="ARBA" id="ARBA00004613"/>
    </source>
</evidence>
<dbReference type="FunFam" id="3.20.20.80:FF:000044">
    <property type="entry name" value="Chitinase III C10701-rice"/>
    <property type="match status" value="1"/>
</dbReference>
<dbReference type="HOGENOM" id="CLU_007818_0_1_1"/>
<dbReference type="InterPro" id="IPR050542">
    <property type="entry name" value="Glycosyl_Hydrlase18_Chitinase"/>
</dbReference>
<dbReference type="SUPFAM" id="SSF51445">
    <property type="entry name" value="(Trans)glycosidases"/>
    <property type="match status" value="1"/>
</dbReference>
<dbReference type="CDD" id="cd02877">
    <property type="entry name" value="GH18_hevamine_XipI_class_III"/>
    <property type="match status" value="1"/>
</dbReference>
<dbReference type="GO" id="GO:0004857">
    <property type="term" value="F:enzyme inhibitor activity"/>
    <property type="evidence" value="ECO:0007669"/>
    <property type="project" value="UniProtKB-ARBA"/>
</dbReference>
<keyword evidence="5" id="KW-1015">Disulfide bond</keyword>
<dbReference type="EnsemblPlants" id="OBART08G20630.1">
    <property type="protein sequence ID" value="OBART08G20630.1"/>
    <property type="gene ID" value="OBART08G20630"/>
</dbReference>
<evidence type="ECO:0000313" key="9">
    <source>
        <dbReference type="EnsemblPlants" id="OBART08G20630.1"/>
    </source>
</evidence>
<accession>A0A0D3H271</accession>
<dbReference type="eggNOG" id="KOG4701">
    <property type="taxonomic scope" value="Eukaryota"/>
</dbReference>
<comment type="similarity">
    <text evidence="6">Belongs to the glycosyl hydrolase 18 family. Xylanase inhibitor subfamily.</text>
</comment>
<keyword evidence="3 7" id="KW-0732">Signal</keyword>
<evidence type="ECO:0000259" key="8">
    <source>
        <dbReference type="PROSITE" id="PS51910"/>
    </source>
</evidence>
<protein>
    <recommendedName>
        <fullName evidence="8">GH18 domain-containing protein</fullName>
    </recommendedName>
</protein>
<evidence type="ECO:0000256" key="7">
    <source>
        <dbReference type="SAM" id="SignalP"/>
    </source>
</evidence>
<evidence type="ECO:0000256" key="5">
    <source>
        <dbReference type="ARBA" id="ARBA00023157"/>
    </source>
</evidence>
<keyword evidence="10" id="KW-1185">Reference proteome</keyword>
<dbReference type="GO" id="GO:0005975">
    <property type="term" value="P:carbohydrate metabolic process"/>
    <property type="evidence" value="ECO:0007669"/>
    <property type="project" value="InterPro"/>
</dbReference>
<feature type="chain" id="PRO_5002263736" description="GH18 domain-containing protein" evidence="7">
    <location>
        <begin position="25"/>
        <end position="297"/>
    </location>
</feature>
<name>A0A0D3H271_9ORYZ</name>
<keyword evidence="2" id="KW-0964">Secreted</keyword>
<evidence type="ECO:0000313" key="10">
    <source>
        <dbReference type="Proteomes" id="UP000026960"/>
    </source>
</evidence>
<keyword evidence="4" id="KW-0611">Plant defense</keyword>
<dbReference type="InterPro" id="IPR045321">
    <property type="entry name" value="Cts1-like"/>
</dbReference>
<evidence type="ECO:0000256" key="6">
    <source>
        <dbReference type="ARBA" id="ARBA00061481"/>
    </source>
</evidence>
<dbReference type="Gramene" id="OBART08G20630.1">
    <property type="protein sequence ID" value="OBART08G20630.1"/>
    <property type="gene ID" value="OBART08G20630"/>
</dbReference>
<dbReference type="InterPro" id="IPR017853">
    <property type="entry name" value="GH"/>
</dbReference>
<feature type="signal peptide" evidence="7">
    <location>
        <begin position="1"/>
        <end position="24"/>
    </location>
</feature>
<organism evidence="9">
    <name type="scientific">Oryza barthii</name>
    <dbReference type="NCBI Taxonomy" id="65489"/>
    <lineage>
        <taxon>Eukaryota</taxon>
        <taxon>Viridiplantae</taxon>
        <taxon>Streptophyta</taxon>
        <taxon>Embryophyta</taxon>
        <taxon>Tracheophyta</taxon>
        <taxon>Spermatophyta</taxon>
        <taxon>Magnoliopsida</taxon>
        <taxon>Liliopsida</taxon>
        <taxon>Poales</taxon>
        <taxon>Poaceae</taxon>
        <taxon>BOP clade</taxon>
        <taxon>Oryzoideae</taxon>
        <taxon>Oryzeae</taxon>
        <taxon>Oryzinae</taxon>
        <taxon>Oryza</taxon>
    </lineage>
</organism>
<dbReference type="AlphaFoldDB" id="A0A0D3H271"/>
<comment type="subcellular location">
    <subcellularLocation>
        <location evidence="1">Secreted</location>
    </subcellularLocation>
</comment>
<dbReference type="PROSITE" id="PS51910">
    <property type="entry name" value="GH18_2"/>
    <property type="match status" value="1"/>
</dbReference>
<reference evidence="9" key="2">
    <citation type="submission" date="2015-03" db="UniProtKB">
        <authorList>
            <consortium name="EnsemblPlants"/>
        </authorList>
    </citation>
    <scope>IDENTIFICATION</scope>
</reference>
<dbReference type="PANTHER" id="PTHR45708:SF4">
    <property type="entry name" value="XYLANASE INHIBITOR PROTEIN 1"/>
    <property type="match status" value="1"/>
</dbReference>
<proteinExistence type="inferred from homology"/>
<sequence length="297" mass="32472">MALPPLPFALAAALLLTIISGHLAAPATADGYVGGLAIYWGRHADADEGTLRQACDTGRYTTVIITFYNVFGYHPGNYNLDISGHDVTAVGADIIHCQKSRNVTILLAIGGYGGGYSLPTSQSAADVADNLWNAFLAGRRAGVSRPFGHDAAVDGVDFFIDQGGADHYDELARRLHGYGAGVILTATTRCSYPDHRLEKALATKVFDRIHVRMYGAGEIERRCVISSRYSWEKWAAAYPGSKVYIGLVASPEQDEAWVFQKDLYYEYLQFVTKLPNYGGLAVYDRYYDKKANYTGEG</sequence>
<evidence type="ECO:0000256" key="2">
    <source>
        <dbReference type="ARBA" id="ARBA00022525"/>
    </source>
</evidence>
<dbReference type="Proteomes" id="UP000026960">
    <property type="component" value="Chromosome 8"/>
</dbReference>
<evidence type="ECO:0000256" key="4">
    <source>
        <dbReference type="ARBA" id="ARBA00022821"/>
    </source>
</evidence>
<evidence type="ECO:0000256" key="3">
    <source>
        <dbReference type="ARBA" id="ARBA00022729"/>
    </source>
</evidence>
<dbReference type="PANTHER" id="PTHR45708">
    <property type="entry name" value="ENDOCHITINASE"/>
    <property type="match status" value="1"/>
</dbReference>
<reference evidence="9" key="1">
    <citation type="journal article" date="2009" name="Rice">
        <title>De Novo Next Generation Sequencing of Plant Genomes.</title>
        <authorList>
            <person name="Rounsley S."/>
            <person name="Marri P.R."/>
            <person name="Yu Y."/>
            <person name="He R."/>
            <person name="Sisneros N."/>
            <person name="Goicoechea J.L."/>
            <person name="Lee S.J."/>
            <person name="Angelova A."/>
            <person name="Kudrna D."/>
            <person name="Luo M."/>
            <person name="Affourtit J."/>
            <person name="Desany B."/>
            <person name="Knight J."/>
            <person name="Niazi F."/>
            <person name="Egholm M."/>
            <person name="Wing R.A."/>
        </authorList>
    </citation>
    <scope>NUCLEOTIDE SEQUENCE [LARGE SCALE GENOMIC DNA]</scope>
    <source>
        <strain evidence="9">cv. IRGC 105608</strain>
    </source>
</reference>
<dbReference type="Gene3D" id="3.20.20.80">
    <property type="entry name" value="Glycosidases"/>
    <property type="match status" value="1"/>
</dbReference>
<dbReference type="PaxDb" id="65489-OBART08G20630.1"/>
<dbReference type="InterPro" id="IPR001223">
    <property type="entry name" value="Glyco_hydro18_cat"/>
</dbReference>
<dbReference type="Pfam" id="PF00704">
    <property type="entry name" value="Glyco_hydro_18"/>
    <property type="match status" value="1"/>
</dbReference>